<keyword evidence="2" id="KW-1185">Reference proteome</keyword>
<dbReference type="InParanoid" id="A0A251S6D9"/>
<protein>
    <submittedName>
        <fullName evidence="1">Uncharacterized protein</fullName>
    </submittedName>
</protein>
<evidence type="ECO:0000313" key="2">
    <source>
        <dbReference type="Proteomes" id="UP000215914"/>
    </source>
</evidence>
<gene>
    <name evidence="1" type="ORF">HannXRQ_Chr16g0525561</name>
</gene>
<dbReference type="EMBL" id="CM007905">
    <property type="protein sequence ID" value="OTF92771.1"/>
    <property type="molecule type" value="Genomic_DNA"/>
</dbReference>
<accession>A0A251S6D9</accession>
<reference evidence="2" key="1">
    <citation type="journal article" date="2017" name="Nature">
        <title>The sunflower genome provides insights into oil metabolism, flowering and Asterid evolution.</title>
        <authorList>
            <person name="Badouin H."/>
            <person name="Gouzy J."/>
            <person name="Grassa C.J."/>
            <person name="Murat F."/>
            <person name="Staton S.E."/>
            <person name="Cottret L."/>
            <person name="Lelandais-Briere C."/>
            <person name="Owens G.L."/>
            <person name="Carrere S."/>
            <person name="Mayjonade B."/>
            <person name="Legrand L."/>
            <person name="Gill N."/>
            <person name="Kane N.C."/>
            <person name="Bowers J.E."/>
            <person name="Hubner S."/>
            <person name="Bellec A."/>
            <person name="Berard A."/>
            <person name="Berges H."/>
            <person name="Blanchet N."/>
            <person name="Boniface M.C."/>
            <person name="Brunel D."/>
            <person name="Catrice O."/>
            <person name="Chaidir N."/>
            <person name="Claudel C."/>
            <person name="Donnadieu C."/>
            <person name="Faraut T."/>
            <person name="Fievet G."/>
            <person name="Helmstetter N."/>
            <person name="King M."/>
            <person name="Knapp S.J."/>
            <person name="Lai Z."/>
            <person name="Le Paslier M.C."/>
            <person name="Lippi Y."/>
            <person name="Lorenzon L."/>
            <person name="Mandel J.R."/>
            <person name="Marage G."/>
            <person name="Marchand G."/>
            <person name="Marquand E."/>
            <person name="Bret-Mestries E."/>
            <person name="Morien E."/>
            <person name="Nambeesan S."/>
            <person name="Nguyen T."/>
            <person name="Pegot-Espagnet P."/>
            <person name="Pouilly N."/>
            <person name="Raftis F."/>
            <person name="Sallet E."/>
            <person name="Schiex T."/>
            <person name="Thomas J."/>
            <person name="Vandecasteele C."/>
            <person name="Vares D."/>
            <person name="Vear F."/>
            <person name="Vautrin S."/>
            <person name="Crespi M."/>
            <person name="Mangin B."/>
            <person name="Burke J.M."/>
            <person name="Salse J."/>
            <person name="Munos S."/>
            <person name="Vincourt P."/>
            <person name="Rieseberg L.H."/>
            <person name="Langlade N.B."/>
        </authorList>
    </citation>
    <scope>NUCLEOTIDE SEQUENCE [LARGE SCALE GENOMIC DNA]</scope>
    <source>
        <strain evidence="2">cv. SF193</strain>
    </source>
</reference>
<proteinExistence type="predicted"/>
<dbReference type="Proteomes" id="UP000215914">
    <property type="component" value="Chromosome 16"/>
</dbReference>
<dbReference type="AlphaFoldDB" id="A0A251S6D9"/>
<evidence type="ECO:0000313" key="1">
    <source>
        <dbReference type="EMBL" id="OTF92771.1"/>
    </source>
</evidence>
<name>A0A251S6D9_HELAN</name>
<organism evidence="1 2">
    <name type="scientific">Helianthus annuus</name>
    <name type="common">Common sunflower</name>
    <dbReference type="NCBI Taxonomy" id="4232"/>
    <lineage>
        <taxon>Eukaryota</taxon>
        <taxon>Viridiplantae</taxon>
        <taxon>Streptophyta</taxon>
        <taxon>Embryophyta</taxon>
        <taxon>Tracheophyta</taxon>
        <taxon>Spermatophyta</taxon>
        <taxon>Magnoliopsida</taxon>
        <taxon>eudicotyledons</taxon>
        <taxon>Gunneridae</taxon>
        <taxon>Pentapetalae</taxon>
        <taxon>asterids</taxon>
        <taxon>campanulids</taxon>
        <taxon>Asterales</taxon>
        <taxon>Asteraceae</taxon>
        <taxon>Asteroideae</taxon>
        <taxon>Heliantheae alliance</taxon>
        <taxon>Heliantheae</taxon>
        <taxon>Helianthus</taxon>
    </lineage>
</organism>
<sequence>MNIVCYNLFTSVQNDECIFFFFASNHINDFKITSVLRDHLRERIQKFIKL</sequence>